<keyword evidence="2" id="KW-1185">Reference proteome</keyword>
<dbReference type="Proteomes" id="UP001165065">
    <property type="component" value="Unassembled WGS sequence"/>
</dbReference>
<comment type="caution">
    <text evidence="1">The sequence shown here is derived from an EMBL/GenBank/DDBJ whole genome shotgun (WGS) entry which is preliminary data.</text>
</comment>
<reference evidence="2" key="1">
    <citation type="journal article" date="2023" name="Commun. Biol.">
        <title>Genome analysis of Parmales, the sister group of diatoms, reveals the evolutionary specialization of diatoms from phago-mixotrophs to photoautotrophs.</title>
        <authorList>
            <person name="Ban H."/>
            <person name="Sato S."/>
            <person name="Yoshikawa S."/>
            <person name="Yamada K."/>
            <person name="Nakamura Y."/>
            <person name="Ichinomiya M."/>
            <person name="Sato N."/>
            <person name="Blanc-Mathieu R."/>
            <person name="Endo H."/>
            <person name="Kuwata A."/>
            <person name="Ogata H."/>
        </authorList>
    </citation>
    <scope>NUCLEOTIDE SEQUENCE [LARGE SCALE GENOMIC DNA]</scope>
</reference>
<protein>
    <submittedName>
        <fullName evidence="1">Uncharacterized protein</fullName>
    </submittedName>
</protein>
<dbReference type="AlphaFoldDB" id="A0A9W7GEG9"/>
<sequence>MTDFVDPFYEIFLRASSDGETLRGEDEWKEFFNTFLSSGLCSSNSDYRLIETIWLESCASSRAFSETANSEPTLSFANLKSRILELHPVYRAPEATSAASAVKLQAKNLTSLLNNWDPSQLDEEKTRQLLSVLYGLEMNHLVQQQSCENLSNAILEKMQTTRSKALTTSNNDSGPSAAPSNTLGSALLNPLMHYKQNLTLIEKASVKHRVRSVRHQGSTTESRGRVSKDTFGFGQTFTDTNNIHTFKGQGSYKGKLVDVMTLVIPKTKVSPAALTAVWNSFAAHKSLSLASTCIPHAMGYEDDGEELCFHFEHIPAKSLSRLLSDSRFDMPTFKMDEFSPLYRHWAREILISLSQLQEQCPYVLLNAFNLNASNCMVARQGTSTRLGRLLWGPLYDPSAGSGPGSTPKAFFRERECALLRAFGRILRTMLSSEKEEESLKRFVPSDSISVDVGALVEEEFRESDAAAQQPLVFAASVQVGQRLVIKLPPTTTVPHVQNDGAGVLGSNVCWHAPIVGKVGGTTQTGSIAKDIPMQVVETNSSGMRKTLPIDIKGNASITLFASKPGLCDIQIPFYDPSMKTMPNANCVLSIACEVVKPPCSSTLMAIMAACVDSQNQKEGFTTLRGLLDHQYFEALGVKDLEDVMSVYETQFAKVGSKSTSRGEKKNVL</sequence>
<proteinExistence type="predicted"/>
<dbReference type="OrthoDB" id="187188at2759"/>
<evidence type="ECO:0000313" key="2">
    <source>
        <dbReference type="Proteomes" id="UP001165065"/>
    </source>
</evidence>
<organism evidence="1 2">
    <name type="scientific">Triparma columacea</name>
    <dbReference type="NCBI Taxonomy" id="722753"/>
    <lineage>
        <taxon>Eukaryota</taxon>
        <taxon>Sar</taxon>
        <taxon>Stramenopiles</taxon>
        <taxon>Ochrophyta</taxon>
        <taxon>Bolidophyceae</taxon>
        <taxon>Parmales</taxon>
        <taxon>Triparmaceae</taxon>
        <taxon>Triparma</taxon>
    </lineage>
</organism>
<evidence type="ECO:0000313" key="1">
    <source>
        <dbReference type="EMBL" id="GMI42169.1"/>
    </source>
</evidence>
<dbReference type="EMBL" id="BRYA01000166">
    <property type="protein sequence ID" value="GMI42169.1"/>
    <property type="molecule type" value="Genomic_DNA"/>
</dbReference>
<accession>A0A9W7GEG9</accession>
<gene>
    <name evidence="1" type="ORF">TrCOL_g12920</name>
</gene>
<name>A0A9W7GEG9_9STRA</name>